<dbReference type="STRING" id="1219032.GCA_001515545_00419"/>
<keyword evidence="2" id="KW-1185">Reference proteome</keyword>
<dbReference type="RefSeq" id="WP_066532965.1">
    <property type="nucleotide sequence ID" value="NZ_DALZSI010000016.1"/>
</dbReference>
<organism evidence="1 2">
    <name type="scientific">Comamonas terrigena</name>
    <dbReference type="NCBI Taxonomy" id="32013"/>
    <lineage>
        <taxon>Bacteria</taxon>
        <taxon>Pseudomonadati</taxon>
        <taxon>Pseudomonadota</taxon>
        <taxon>Betaproteobacteria</taxon>
        <taxon>Burkholderiales</taxon>
        <taxon>Comamonadaceae</taxon>
        <taxon>Comamonas</taxon>
    </lineage>
</organism>
<evidence type="ECO:0000313" key="1">
    <source>
        <dbReference type="EMBL" id="PEH89784.1"/>
    </source>
</evidence>
<name>A0A2A7UX15_COMTR</name>
<dbReference type="SUPFAM" id="SSF55781">
    <property type="entry name" value="GAF domain-like"/>
    <property type="match status" value="1"/>
</dbReference>
<accession>A0A2A7UX15</accession>
<sequence>MTNATTANDALQTYTNILKADGPAGLAFLNKRVPHRYTGVYQLKDGMLRNLYLFDKQGQHIPADIIEVPLQDSFCQFVLRENGFSTANTLRDRRLDGLRFQGALGSYHGLPILDNYGELFGTLCHFDVQCLALDDSEYEFLRQAARLLPRYINTRALRDGTAKVEHQASSAALVA</sequence>
<dbReference type="GeneID" id="80801987"/>
<evidence type="ECO:0000313" key="2">
    <source>
        <dbReference type="Proteomes" id="UP000220246"/>
    </source>
</evidence>
<dbReference type="Proteomes" id="UP000220246">
    <property type="component" value="Unassembled WGS sequence"/>
</dbReference>
<dbReference type="AlphaFoldDB" id="A0A2A7UX15"/>
<gene>
    <name evidence="1" type="ORF">CRM82_15285</name>
</gene>
<dbReference type="OrthoDB" id="8810170at2"/>
<dbReference type="EMBL" id="PDEA01000001">
    <property type="protein sequence ID" value="PEH89784.1"/>
    <property type="molecule type" value="Genomic_DNA"/>
</dbReference>
<reference evidence="2" key="1">
    <citation type="submission" date="2017-09" db="EMBL/GenBank/DDBJ databases">
        <title>FDA dAtabase for Regulatory Grade micrObial Sequences (FDA-ARGOS): Supporting development and validation of Infectious Disease Dx tests.</title>
        <authorList>
            <person name="Minogue T."/>
            <person name="Wolcott M."/>
            <person name="Wasieloski L."/>
            <person name="Aguilar W."/>
            <person name="Moore D."/>
            <person name="Tallon L."/>
            <person name="Sadzewicz L."/>
            <person name="Ott S."/>
            <person name="Zhao X."/>
            <person name="Nagaraj S."/>
            <person name="Vavikolanu K."/>
            <person name="Aluvathingal J."/>
            <person name="Nadendla S."/>
            <person name="Sichtig H."/>
        </authorList>
    </citation>
    <scope>NUCLEOTIDE SEQUENCE [LARGE SCALE GENOMIC DNA]</scope>
    <source>
        <strain evidence="2">FDAARGOS_394</strain>
    </source>
</reference>
<comment type="caution">
    <text evidence="1">The sequence shown here is derived from an EMBL/GenBank/DDBJ whole genome shotgun (WGS) entry which is preliminary data.</text>
</comment>
<protein>
    <submittedName>
        <fullName evidence="1">Guanylate cyclase</fullName>
    </submittedName>
</protein>
<proteinExistence type="predicted"/>